<feature type="compositionally biased region" description="Polar residues" evidence="1">
    <location>
        <begin position="106"/>
        <end position="120"/>
    </location>
</feature>
<organism evidence="2 3">
    <name type="scientific">Corchorus olitorius</name>
    <dbReference type="NCBI Taxonomy" id="93759"/>
    <lineage>
        <taxon>Eukaryota</taxon>
        <taxon>Viridiplantae</taxon>
        <taxon>Streptophyta</taxon>
        <taxon>Embryophyta</taxon>
        <taxon>Tracheophyta</taxon>
        <taxon>Spermatophyta</taxon>
        <taxon>Magnoliopsida</taxon>
        <taxon>eudicotyledons</taxon>
        <taxon>Gunneridae</taxon>
        <taxon>Pentapetalae</taxon>
        <taxon>rosids</taxon>
        <taxon>malvids</taxon>
        <taxon>Malvales</taxon>
        <taxon>Malvaceae</taxon>
        <taxon>Grewioideae</taxon>
        <taxon>Apeibeae</taxon>
        <taxon>Corchorus</taxon>
    </lineage>
</organism>
<accession>A0A1R3HGC1</accession>
<gene>
    <name evidence="2" type="ORF">COLO4_29073</name>
</gene>
<evidence type="ECO:0000313" key="3">
    <source>
        <dbReference type="Proteomes" id="UP000187203"/>
    </source>
</evidence>
<evidence type="ECO:0000256" key="1">
    <source>
        <dbReference type="SAM" id="MobiDB-lite"/>
    </source>
</evidence>
<dbReference type="AlphaFoldDB" id="A0A1R3HGC1"/>
<reference evidence="3" key="1">
    <citation type="submission" date="2013-09" db="EMBL/GenBank/DDBJ databases">
        <title>Corchorus olitorius genome sequencing.</title>
        <authorList>
            <person name="Alam M."/>
            <person name="Haque M.S."/>
            <person name="Islam M.S."/>
            <person name="Emdad E.M."/>
            <person name="Islam M.M."/>
            <person name="Ahmed B."/>
            <person name="Halim A."/>
            <person name="Hossen Q.M.M."/>
            <person name="Hossain M.Z."/>
            <person name="Ahmed R."/>
            <person name="Khan M.M."/>
            <person name="Islam R."/>
            <person name="Rashid M.M."/>
            <person name="Khan S.A."/>
            <person name="Rahman M.S."/>
            <person name="Alam M."/>
            <person name="Yahiya A.S."/>
            <person name="Khan M.S."/>
            <person name="Azam M.S."/>
            <person name="Haque T."/>
            <person name="Lashkar M.Z.H."/>
            <person name="Akhand A.I."/>
            <person name="Morshed G."/>
            <person name="Roy S."/>
            <person name="Uddin K.S."/>
            <person name="Rabeya T."/>
            <person name="Hossain A.S."/>
            <person name="Chowdhury A."/>
            <person name="Snigdha A.R."/>
            <person name="Mortoza M.S."/>
            <person name="Matin S.A."/>
            <person name="Hoque S.M.E."/>
            <person name="Islam M.K."/>
            <person name="Roy D.K."/>
            <person name="Haider R."/>
            <person name="Moosa M.M."/>
            <person name="Elias S.M."/>
            <person name="Hasan A.M."/>
            <person name="Jahan S."/>
            <person name="Shafiuddin M."/>
            <person name="Mahmood N."/>
            <person name="Shommy N.S."/>
        </authorList>
    </citation>
    <scope>NUCLEOTIDE SEQUENCE [LARGE SCALE GENOMIC DNA]</scope>
    <source>
        <strain evidence="3">cv. O-4</strain>
    </source>
</reference>
<dbReference type="OrthoDB" id="991388at2759"/>
<proteinExistence type="predicted"/>
<evidence type="ECO:0000313" key="2">
    <source>
        <dbReference type="EMBL" id="OMO69416.1"/>
    </source>
</evidence>
<sequence length="238" mass="26364">MVQASVQPVQGGKMRRTIRKNAVKQGEGNKSSEPRGGMMESNIQMGGALADDYRSNKEICNAGQEVDMGADQTNKEGETVVFKARRELMQNEEGSQNSKKWKRAVRTSNGMESCHSSKGTKVSGKKRSGLKGNIEGERKKSREDGELVSDSISEFNTQKLAEIIEGEGSSPWRFTGFYGNPITQRREGSWDLIRLLKEQSRLPWVIGGDFNEITDGSEKVGGQVRPFAQVEAFRNVIS</sequence>
<evidence type="ECO:0008006" key="4">
    <source>
        <dbReference type="Google" id="ProtNLM"/>
    </source>
</evidence>
<protein>
    <recommendedName>
        <fullName evidence="4">Endonuclease/exonuclease/phosphatase</fullName>
    </recommendedName>
</protein>
<comment type="caution">
    <text evidence="2">The sequence shown here is derived from an EMBL/GenBank/DDBJ whole genome shotgun (WGS) entry which is preliminary data.</text>
</comment>
<feature type="region of interest" description="Disordered" evidence="1">
    <location>
        <begin position="1"/>
        <end position="49"/>
    </location>
</feature>
<feature type="region of interest" description="Disordered" evidence="1">
    <location>
        <begin position="90"/>
        <end position="147"/>
    </location>
</feature>
<dbReference type="SUPFAM" id="SSF56219">
    <property type="entry name" value="DNase I-like"/>
    <property type="match status" value="1"/>
</dbReference>
<feature type="compositionally biased region" description="Basic and acidic residues" evidence="1">
    <location>
        <begin position="134"/>
        <end position="145"/>
    </location>
</feature>
<keyword evidence="3" id="KW-1185">Reference proteome</keyword>
<dbReference type="Proteomes" id="UP000187203">
    <property type="component" value="Unassembled WGS sequence"/>
</dbReference>
<dbReference type="InterPro" id="IPR036691">
    <property type="entry name" value="Endo/exonu/phosph_ase_sf"/>
</dbReference>
<dbReference type="EMBL" id="AWUE01020214">
    <property type="protein sequence ID" value="OMO69416.1"/>
    <property type="molecule type" value="Genomic_DNA"/>
</dbReference>
<name>A0A1R3HGC1_9ROSI</name>
<feature type="compositionally biased region" description="Basic residues" evidence="1">
    <location>
        <begin position="13"/>
        <end position="22"/>
    </location>
</feature>